<feature type="transmembrane region" description="Helical" evidence="1">
    <location>
        <begin position="7"/>
        <end position="29"/>
    </location>
</feature>
<feature type="transmembrane region" description="Helical" evidence="1">
    <location>
        <begin position="106"/>
        <end position="122"/>
    </location>
</feature>
<keyword evidence="1" id="KW-1133">Transmembrane helix</keyword>
<accession>A0A1S1Z0V9</accession>
<feature type="transmembrane region" description="Helical" evidence="1">
    <location>
        <begin position="196"/>
        <end position="216"/>
    </location>
</feature>
<feature type="transmembrane region" description="Helical" evidence="1">
    <location>
        <begin position="317"/>
        <end position="334"/>
    </location>
</feature>
<dbReference type="OrthoDB" id="870653at2"/>
<evidence type="ECO:0000313" key="3">
    <source>
        <dbReference type="Proteomes" id="UP000179797"/>
    </source>
</evidence>
<feature type="transmembrane region" description="Helical" evidence="1">
    <location>
        <begin position="157"/>
        <end position="184"/>
    </location>
</feature>
<evidence type="ECO:0000313" key="2">
    <source>
        <dbReference type="EMBL" id="OHX66881.1"/>
    </source>
</evidence>
<keyword evidence="1" id="KW-0812">Transmembrane</keyword>
<sequence length="383" mass="45009">MKSINTLFHFFSIIACIVYTIQFIFGIGLSHDSIFYFHAAESIADKGVMLNPDGTLFLLWPPLYPFLLSLLIDYYPINFILLQIIGFYFVVYNTLKLSENINDKKYRIVIFLSILLSTSLLMDYKFMWSEIVFLGLLSTYVNLFIDLDKKKIQSSHFLLLTLLGCLLPLQRTAMFFIWVGFFAYVIFEKRDQIKKYILHFTISGVLGVMWHVYSVIFNHSRADFEMGGWTSVVHNLSDYSFVFTRWFLPINNNVFVGNMIFSKIIFTTYIIGLIILLFKNVNGSMKLIISGILSYLFFMIVTPYFSVYGGNTQEAERFLSIIYPFTLVVLVYLFDKHLSKNKKYYLLLFVFLVYNSVRFSVNYYRYSKIDDKIEVTSQYYLNK</sequence>
<reference evidence="2 3" key="1">
    <citation type="journal article" date="2012" name="Int. J. Syst. Evol. Microbiol.">
        <title>Flammeovirga pacifica sp. nov., isolated from deep-sea sediment.</title>
        <authorList>
            <person name="Xu H."/>
            <person name="Fu Y."/>
            <person name="Yang N."/>
            <person name="Ding Z."/>
            <person name="Lai Q."/>
            <person name="Zeng R."/>
        </authorList>
    </citation>
    <scope>NUCLEOTIDE SEQUENCE [LARGE SCALE GENOMIC DNA]</scope>
    <source>
        <strain evidence="3">DSM 24597 / LMG 26175 / WPAGA1</strain>
    </source>
</reference>
<dbReference type="PROSITE" id="PS51257">
    <property type="entry name" value="PROKAR_LIPOPROTEIN"/>
    <property type="match status" value="1"/>
</dbReference>
<feature type="transmembrane region" description="Helical" evidence="1">
    <location>
        <begin position="74"/>
        <end position="94"/>
    </location>
</feature>
<gene>
    <name evidence="2" type="ORF">NH26_11200</name>
</gene>
<dbReference type="EMBL" id="JRYR02000001">
    <property type="protein sequence ID" value="OHX66881.1"/>
    <property type="molecule type" value="Genomic_DNA"/>
</dbReference>
<feature type="transmembrane region" description="Helical" evidence="1">
    <location>
        <begin position="346"/>
        <end position="364"/>
    </location>
</feature>
<keyword evidence="3" id="KW-1185">Reference proteome</keyword>
<proteinExistence type="predicted"/>
<dbReference type="Proteomes" id="UP000179797">
    <property type="component" value="Unassembled WGS sequence"/>
</dbReference>
<feature type="transmembrane region" description="Helical" evidence="1">
    <location>
        <begin position="128"/>
        <end position="145"/>
    </location>
</feature>
<keyword evidence="1" id="KW-0472">Membrane</keyword>
<comment type="caution">
    <text evidence="2">The sequence shown here is derived from an EMBL/GenBank/DDBJ whole genome shotgun (WGS) entry which is preliminary data.</text>
</comment>
<protein>
    <recommendedName>
        <fullName evidence="4">Glycosyltransferase RgtA/B/C/D-like domain-containing protein</fullName>
    </recommendedName>
</protein>
<evidence type="ECO:0008006" key="4">
    <source>
        <dbReference type="Google" id="ProtNLM"/>
    </source>
</evidence>
<feature type="transmembrane region" description="Helical" evidence="1">
    <location>
        <begin position="287"/>
        <end position="305"/>
    </location>
</feature>
<evidence type="ECO:0000256" key="1">
    <source>
        <dbReference type="SAM" id="Phobius"/>
    </source>
</evidence>
<dbReference type="AlphaFoldDB" id="A0A1S1Z0V9"/>
<name>A0A1S1Z0V9_FLAPC</name>
<organism evidence="2 3">
    <name type="scientific">Flammeovirga pacifica</name>
    <dbReference type="NCBI Taxonomy" id="915059"/>
    <lineage>
        <taxon>Bacteria</taxon>
        <taxon>Pseudomonadati</taxon>
        <taxon>Bacteroidota</taxon>
        <taxon>Cytophagia</taxon>
        <taxon>Cytophagales</taxon>
        <taxon>Flammeovirgaceae</taxon>
        <taxon>Flammeovirga</taxon>
    </lineage>
</organism>
<feature type="transmembrane region" description="Helical" evidence="1">
    <location>
        <begin position="260"/>
        <end position="278"/>
    </location>
</feature>
<dbReference type="RefSeq" id="WP_044223031.1">
    <property type="nucleotide sequence ID" value="NZ_JRYR02000001.1"/>
</dbReference>